<name>A0A1F6A2H5_9BACT</name>
<dbReference type="Proteomes" id="UP000177871">
    <property type="component" value="Unassembled WGS sequence"/>
</dbReference>
<protein>
    <recommendedName>
        <fullName evidence="6 7">Methionine aminopeptidase</fullName>
        <shortName evidence="6">MAP</shortName>
        <shortName evidence="6">MetAP</shortName>
        <ecNumber evidence="6 7">3.4.11.18</ecNumber>
    </recommendedName>
    <alternativeName>
        <fullName evidence="6">Peptidase M</fullName>
    </alternativeName>
</protein>
<dbReference type="EMBL" id="MFJK01000013">
    <property type="protein sequence ID" value="OGG18859.1"/>
    <property type="molecule type" value="Genomic_DNA"/>
</dbReference>
<evidence type="ECO:0000256" key="3">
    <source>
        <dbReference type="ARBA" id="ARBA00022670"/>
    </source>
</evidence>
<dbReference type="GO" id="GO:0070006">
    <property type="term" value="F:metalloaminopeptidase activity"/>
    <property type="evidence" value="ECO:0007669"/>
    <property type="project" value="UniProtKB-UniRule"/>
</dbReference>
<proteinExistence type="inferred from homology"/>
<feature type="binding site" evidence="6">
    <location>
        <position position="105"/>
    </location>
    <ligand>
        <name>a divalent metal cation</name>
        <dbReference type="ChEBI" id="CHEBI:60240"/>
        <label>2</label>
        <note>catalytic</note>
    </ligand>
</feature>
<evidence type="ECO:0000259" key="8">
    <source>
        <dbReference type="Pfam" id="PF00557"/>
    </source>
</evidence>
<feature type="binding site" evidence="6">
    <location>
        <position position="190"/>
    </location>
    <ligand>
        <name>substrate</name>
    </ligand>
</feature>
<keyword evidence="4 6" id="KW-0479">Metal-binding</keyword>
<feature type="binding site" evidence="6">
    <location>
        <position position="250"/>
    </location>
    <ligand>
        <name>a divalent metal cation</name>
        <dbReference type="ChEBI" id="CHEBI:60240"/>
        <label>1</label>
    </ligand>
</feature>
<dbReference type="PANTHER" id="PTHR43330">
    <property type="entry name" value="METHIONINE AMINOPEPTIDASE"/>
    <property type="match status" value="1"/>
</dbReference>
<comment type="similarity">
    <text evidence="6">Belongs to the peptidase M24A family. Methionine aminopeptidase type 1 subfamily.</text>
</comment>
<dbReference type="AlphaFoldDB" id="A0A1F6A2H5"/>
<dbReference type="Pfam" id="PF00557">
    <property type="entry name" value="Peptidase_M24"/>
    <property type="match status" value="1"/>
</dbReference>
<dbReference type="PANTHER" id="PTHR43330:SF27">
    <property type="entry name" value="METHIONINE AMINOPEPTIDASE"/>
    <property type="match status" value="1"/>
</dbReference>
<dbReference type="PRINTS" id="PR00599">
    <property type="entry name" value="MAPEPTIDASE"/>
</dbReference>
<evidence type="ECO:0000256" key="1">
    <source>
        <dbReference type="ARBA" id="ARBA00002521"/>
    </source>
</evidence>
<accession>A0A1F6A2H5</accession>
<evidence type="ECO:0000256" key="4">
    <source>
        <dbReference type="ARBA" id="ARBA00022723"/>
    </source>
</evidence>
<comment type="caution">
    <text evidence="9">The sequence shown here is derived from an EMBL/GenBank/DDBJ whole genome shotgun (WGS) entry which is preliminary data.</text>
</comment>
<evidence type="ECO:0000256" key="5">
    <source>
        <dbReference type="ARBA" id="ARBA00022801"/>
    </source>
</evidence>
<evidence type="ECO:0000256" key="2">
    <source>
        <dbReference type="ARBA" id="ARBA00022438"/>
    </source>
</evidence>
<feature type="binding site" evidence="6">
    <location>
        <position position="94"/>
    </location>
    <ligand>
        <name>a divalent metal cation</name>
        <dbReference type="ChEBI" id="CHEBI:60240"/>
        <label>1</label>
    </ligand>
</feature>
<feature type="binding site" evidence="6">
    <location>
        <position position="183"/>
    </location>
    <ligand>
        <name>a divalent metal cation</name>
        <dbReference type="ChEBI" id="CHEBI:60240"/>
        <label>2</label>
        <note>catalytic</note>
    </ligand>
</feature>
<dbReference type="GO" id="GO:0005829">
    <property type="term" value="C:cytosol"/>
    <property type="evidence" value="ECO:0007669"/>
    <property type="project" value="TreeGrafter"/>
</dbReference>
<gene>
    <name evidence="6" type="primary">map</name>
    <name evidence="9" type="ORF">A2721_03290</name>
</gene>
<dbReference type="HAMAP" id="MF_01974">
    <property type="entry name" value="MetAP_1"/>
    <property type="match status" value="1"/>
</dbReference>
<keyword evidence="3 6" id="KW-0645">Protease</keyword>
<dbReference type="InterPro" id="IPR000994">
    <property type="entry name" value="Pept_M24"/>
</dbReference>
<dbReference type="GO" id="GO:0004239">
    <property type="term" value="F:initiator methionyl aminopeptidase activity"/>
    <property type="evidence" value="ECO:0007669"/>
    <property type="project" value="UniProtKB-UniRule"/>
</dbReference>
<dbReference type="GO" id="GO:0006508">
    <property type="term" value="P:proteolysis"/>
    <property type="evidence" value="ECO:0007669"/>
    <property type="project" value="UniProtKB-KW"/>
</dbReference>
<feature type="binding site" evidence="6">
    <location>
        <position position="250"/>
    </location>
    <ligand>
        <name>a divalent metal cation</name>
        <dbReference type="ChEBI" id="CHEBI:60240"/>
        <label>2</label>
        <note>catalytic</note>
    </ligand>
</feature>
<sequence length="265" mass="29051">MINSYSQEEIALIRQSGQITHQVLEQVLQKVAPGMTTLELDNYAEKLITQAGGKPSFKMERGYHWATCLNVNDMVVHGIPTDYKLKEGDRLGVDLGTYYKGFHSDASWSVLVGSKSSNTRSLENGSGVRSLNDTLKFLHTGEKALENAIKQCLPGNHIGHISKAIQDTVEGAGYSCVQQLVGHGIGRLLHEDPEIPCFLRGKIATTPLIKVGLVLAVEVIYNFGKSEVVYENDDGWTIVTRDRSISGLFEHTLAVTEDGPVVLTL</sequence>
<dbReference type="SUPFAM" id="SSF55920">
    <property type="entry name" value="Creatinase/aminopeptidase"/>
    <property type="match status" value="1"/>
</dbReference>
<comment type="catalytic activity">
    <reaction evidence="6 7">
        <text>Release of N-terminal amino acids, preferentially methionine, from peptides and arylamides.</text>
        <dbReference type="EC" id="3.4.11.18"/>
    </reaction>
</comment>
<feature type="binding site" evidence="6">
    <location>
        <position position="77"/>
    </location>
    <ligand>
        <name>substrate</name>
    </ligand>
</feature>
<keyword evidence="2 6" id="KW-0031">Aminopeptidase</keyword>
<evidence type="ECO:0000256" key="7">
    <source>
        <dbReference type="RuleBase" id="RU003653"/>
    </source>
</evidence>
<dbReference type="NCBIfam" id="TIGR00500">
    <property type="entry name" value="met_pdase_I"/>
    <property type="match status" value="1"/>
</dbReference>
<dbReference type="GO" id="GO:0046872">
    <property type="term" value="F:metal ion binding"/>
    <property type="evidence" value="ECO:0007669"/>
    <property type="project" value="UniProtKB-UniRule"/>
</dbReference>
<reference evidence="9 10" key="1">
    <citation type="journal article" date="2016" name="Nat. Commun.">
        <title>Thousands of microbial genomes shed light on interconnected biogeochemical processes in an aquifer system.</title>
        <authorList>
            <person name="Anantharaman K."/>
            <person name="Brown C.T."/>
            <person name="Hug L.A."/>
            <person name="Sharon I."/>
            <person name="Castelle C.J."/>
            <person name="Probst A.J."/>
            <person name="Thomas B.C."/>
            <person name="Singh A."/>
            <person name="Wilkins M.J."/>
            <person name="Karaoz U."/>
            <person name="Brodie E.L."/>
            <person name="Williams K.H."/>
            <person name="Hubbard S.S."/>
            <person name="Banfield J.F."/>
        </authorList>
    </citation>
    <scope>NUCLEOTIDE SEQUENCE [LARGE SCALE GENOMIC DNA]</scope>
</reference>
<feature type="domain" description="Peptidase M24" evidence="8">
    <location>
        <begin position="12"/>
        <end position="257"/>
    </location>
</feature>
<dbReference type="InterPro" id="IPR001714">
    <property type="entry name" value="Pept_M24_MAP"/>
</dbReference>
<evidence type="ECO:0000313" key="9">
    <source>
        <dbReference type="EMBL" id="OGG18859.1"/>
    </source>
</evidence>
<dbReference type="InterPro" id="IPR036005">
    <property type="entry name" value="Creatinase/aminopeptidase-like"/>
</dbReference>
<dbReference type="STRING" id="1798381.A2721_03290"/>
<comment type="cofactor">
    <cofactor evidence="6">
        <name>Co(2+)</name>
        <dbReference type="ChEBI" id="CHEBI:48828"/>
    </cofactor>
    <cofactor evidence="6">
        <name>Zn(2+)</name>
        <dbReference type="ChEBI" id="CHEBI:29105"/>
    </cofactor>
    <cofactor evidence="6">
        <name>Mn(2+)</name>
        <dbReference type="ChEBI" id="CHEBI:29035"/>
    </cofactor>
    <cofactor evidence="6">
        <name>Fe(2+)</name>
        <dbReference type="ChEBI" id="CHEBI:29033"/>
    </cofactor>
    <text evidence="6">Binds 2 divalent metal cations per subunit. Has a high-affinity and a low affinity metal-binding site. The true nature of the physiological cofactor is under debate. The enzyme is active with cobalt, zinc, manganese or divalent iron ions. Most likely, methionine aminopeptidases function as mononuclear Fe(2+)-metalloproteases under physiological conditions, and the catalytically relevant metal-binding site has been assigned to the histidine-containing high-affinity site.</text>
</comment>
<feature type="binding site" evidence="6">
    <location>
        <position position="105"/>
    </location>
    <ligand>
        <name>a divalent metal cation</name>
        <dbReference type="ChEBI" id="CHEBI:60240"/>
        <label>1</label>
    </ligand>
</feature>
<feature type="binding site" evidence="6">
    <location>
        <position position="218"/>
    </location>
    <ligand>
        <name>a divalent metal cation</name>
        <dbReference type="ChEBI" id="CHEBI:60240"/>
        <label>2</label>
        <note>catalytic</note>
    </ligand>
</feature>
<dbReference type="EC" id="3.4.11.18" evidence="6 7"/>
<dbReference type="Gene3D" id="3.90.230.10">
    <property type="entry name" value="Creatinase/methionine aminopeptidase superfamily"/>
    <property type="match status" value="1"/>
</dbReference>
<organism evidence="9 10">
    <name type="scientific">Candidatus Gottesmanbacteria bacterium RIFCSPHIGHO2_01_FULL_47_48</name>
    <dbReference type="NCBI Taxonomy" id="1798381"/>
    <lineage>
        <taxon>Bacteria</taxon>
        <taxon>Candidatus Gottesmaniibacteriota</taxon>
    </lineage>
</organism>
<evidence type="ECO:0000256" key="6">
    <source>
        <dbReference type="HAMAP-Rule" id="MF_01974"/>
    </source>
</evidence>
<keyword evidence="5 6" id="KW-0378">Hydrolase</keyword>
<dbReference type="InterPro" id="IPR002467">
    <property type="entry name" value="Pept_M24A_MAP1"/>
</dbReference>
<comment type="subunit">
    <text evidence="6">Monomer.</text>
</comment>
<comment type="function">
    <text evidence="1 6">Removes the N-terminal methionine from nascent proteins. The N-terminal methionine is often cleaved when the second residue in the primary sequence is small and uncharged (Met-Ala-, Cys, Gly, Pro, Ser, Thr, or Val). Requires deformylation of the N(alpha)-formylated initiator methionine before it can be hydrolyzed.</text>
</comment>
<evidence type="ECO:0000313" key="10">
    <source>
        <dbReference type="Proteomes" id="UP000177871"/>
    </source>
</evidence>